<proteinExistence type="predicted"/>
<sequence length="176" mass="19531">MPTRRADLPARKGIVARLTRLSARPAVAPAALCAILAVLASGCYNPQRGAPVDRLHYQHAILVREDLSHVGIRTYINRTHLAVGLQTEDLYDGDRDGTLATEGMDRVAIADYVNVEDPPEAAVRRAGDLRNYDALFREILEAAREGKSSFRIESRTYSLQMYSEELNAPDRSPRLS</sequence>
<organism evidence="1 2">
    <name type="scientific">Eiseniibacteriota bacterium</name>
    <dbReference type="NCBI Taxonomy" id="2212470"/>
    <lineage>
        <taxon>Bacteria</taxon>
        <taxon>Candidatus Eiseniibacteriota</taxon>
    </lineage>
</organism>
<gene>
    <name evidence="1" type="ORF">FJY75_04215</name>
</gene>
<protein>
    <submittedName>
        <fullName evidence="1">Uncharacterized protein</fullName>
    </submittedName>
</protein>
<dbReference type="EMBL" id="VGIY01000068">
    <property type="protein sequence ID" value="MBM3317038.1"/>
    <property type="molecule type" value="Genomic_DNA"/>
</dbReference>
<accession>A0A937XBT9</accession>
<name>A0A937XBT9_UNCEI</name>
<evidence type="ECO:0000313" key="1">
    <source>
        <dbReference type="EMBL" id="MBM3317038.1"/>
    </source>
</evidence>
<reference evidence="1" key="1">
    <citation type="submission" date="2019-03" db="EMBL/GenBank/DDBJ databases">
        <title>Lake Tanganyika Metagenome-Assembled Genomes (MAGs).</title>
        <authorList>
            <person name="Tran P."/>
        </authorList>
    </citation>
    <scope>NUCLEOTIDE SEQUENCE</scope>
    <source>
        <strain evidence="1">M_DeepCast_400m_m2_100</strain>
    </source>
</reference>
<comment type="caution">
    <text evidence="1">The sequence shown here is derived from an EMBL/GenBank/DDBJ whole genome shotgun (WGS) entry which is preliminary data.</text>
</comment>
<dbReference type="Proteomes" id="UP000748308">
    <property type="component" value="Unassembled WGS sequence"/>
</dbReference>
<dbReference type="AlphaFoldDB" id="A0A937XBT9"/>
<evidence type="ECO:0000313" key="2">
    <source>
        <dbReference type="Proteomes" id="UP000748308"/>
    </source>
</evidence>